<dbReference type="Gene3D" id="1.20.1250.20">
    <property type="entry name" value="MFS general substrate transporter like domains"/>
    <property type="match status" value="1"/>
</dbReference>
<proteinExistence type="inferred from homology"/>
<evidence type="ECO:0000256" key="10">
    <source>
        <dbReference type="ARBA" id="ARBA00023065"/>
    </source>
</evidence>
<evidence type="ECO:0000256" key="12">
    <source>
        <dbReference type="ARBA" id="ARBA00023251"/>
    </source>
</evidence>
<evidence type="ECO:0000313" key="17">
    <source>
        <dbReference type="Proteomes" id="UP000463051"/>
    </source>
</evidence>
<comment type="similarity">
    <text evidence="3">Belongs to the major facilitator superfamily. TCR/Tet family.</text>
</comment>
<feature type="transmembrane region" description="Helical" evidence="14">
    <location>
        <begin position="287"/>
        <end position="310"/>
    </location>
</feature>
<evidence type="ECO:0000256" key="14">
    <source>
        <dbReference type="SAM" id="Phobius"/>
    </source>
</evidence>
<dbReference type="SUPFAM" id="SSF103473">
    <property type="entry name" value="MFS general substrate transporter"/>
    <property type="match status" value="1"/>
</dbReference>
<dbReference type="Proteomes" id="UP000463051">
    <property type="component" value="Unassembled WGS sequence"/>
</dbReference>
<evidence type="ECO:0000259" key="15">
    <source>
        <dbReference type="PROSITE" id="PS50850"/>
    </source>
</evidence>
<feature type="transmembrane region" description="Helical" evidence="14">
    <location>
        <begin position="195"/>
        <end position="214"/>
    </location>
</feature>
<comment type="caution">
    <text evidence="16">The sequence shown here is derived from an EMBL/GenBank/DDBJ whole genome shotgun (WGS) entry which is preliminary data.</text>
</comment>
<keyword evidence="12" id="KW-0046">Antibiotic resistance</keyword>
<feature type="transmembrane region" description="Helical" evidence="14">
    <location>
        <begin position="162"/>
        <end position="183"/>
    </location>
</feature>
<reference evidence="16 17" key="1">
    <citation type="submission" date="2019-11" db="EMBL/GenBank/DDBJ databases">
        <title>Paenibacillus monticola sp. nov., a novel PGPR strain isolated from mountain sample in China.</title>
        <authorList>
            <person name="Zhao Q."/>
            <person name="Li H.-P."/>
            <person name="Zhang J.-L."/>
        </authorList>
    </citation>
    <scope>NUCLEOTIDE SEQUENCE [LARGE SCALE GENOMIC DNA]</scope>
    <source>
        <strain evidence="16 17">LC-T2</strain>
    </source>
</reference>
<organism evidence="16 17">
    <name type="scientific">Paenibacillus monticola</name>
    <dbReference type="NCBI Taxonomy" id="2666075"/>
    <lineage>
        <taxon>Bacteria</taxon>
        <taxon>Bacillati</taxon>
        <taxon>Bacillota</taxon>
        <taxon>Bacilli</taxon>
        <taxon>Bacillales</taxon>
        <taxon>Paenibacillaceae</taxon>
        <taxon>Paenibacillus</taxon>
    </lineage>
</organism>
<evidence type="ECO:0000256" key="8">
    <source>
        <dbReference type="ARBA" id="ARBA00022781"/>
    </source>
</evidence>
<accession>A0A7X2L231</accession>
<feature type="domain" description="Major facilitator superfamily (MFS) profile" evidence="15">
    <location>
        <begin position="9"/>
        <end position="437"/>
    </location>
</feature>
<keyword evidence="10" id="KW-0406">Ion transport</keyword>
<feature type="transmembrane region" description="Helical" evidence="14">
    <location>
        <begin position="134"/>
        <end position="156"/>
    </location>
</feature>
<keyword evidence="6" id="KW-1003">Cell membrane</keyword>
<feature type="transmembrane region" description="Helical" evidence="14">
    <location>
        <begin position="345"/>
        <end position="362"/>
    </location>
</feature>
<keyword evidence="11 14" id="KW-0472">Membrane</keyword>
<evidence type="ECO:0000256" key="7">
    <source>
        <dbReference type="ARBA" id="ARBA00022692"/>
    </source>
</evidence>
<dbReference type="PRINTS" id="PR01036">
    <property type="entry name" value="TCRTETB"/>
</dbReference>
<keyword evidence="17" id="KW-1185">Reference proteome</keyword>
<comment type="function">
    <text evidence="1">Resistance to tetracycline by an active tetracycline efflux. This is an energy-dependent process that decreases the accumulation of the antibiotic in whole cells. This protein functions as a metal-tetracycline/H(+) antiporter.</text>
</comment>
<dbReference type="GO" id="GO:0046677">
    <property type="term" value="P:response to antibiotic"/>
    <property type="evidence" value="ECO:0007669"/>
    <property type="project" value="UniProtKB-KW"/>
</dbReference>
<evidence type="ECO:0000256" key="1">
    <source>
        <dbReference type="ARBA" id="ARBA00003279"/>
    </source>
</evidence>
<evidence type="ECO:0000256" key="11">
    <source>
        <dbReference type="ARBA" id="ARBA00023136"/>
    </source>
</evidence>
<evidence type="ECO:0000256" key="13">
    <source>
        <dbReference type="ARBA" id="ARBA00040630"/>
    </source>
</evidence>
<evidence type="ECO:0000256" key="5">
    <source>
        <dbReference type="ARBA" id="ARBA00022449"/>
    </source>
</evidence>
<feature type="transmembrane region" description="Helical" evidence="14">
    <location>
        <begin position="76"/>
        <end position="93"/>
    </location>
</feature>
<dbReference type="EMBL" id="WJXB01000003">
    <property type="protein sequence ID" value="MRN53783.1"/>
    <property type="molecule type" value="Genomic_DNA"/>
</dbReference>
<evidence type="ECO:0000256" key="4">
    <source>
        <dbReference type="ARBA" id="ARBA00022448"/>
    </source>
</evidence>
<dbReference type="InterPro" id="IPR020846">
    <property type="entry name" value="MFS_dom"/>
</dbReference>
<dbReference type="RefSeq" id="WP_154118773.1">
    <property type="nucleotide sequence ID" value="NZ_WJXB01000003.1"/>
</dbReference>
<evidence type="ECO:0000256" key="9">
    <source>
        <dbReference type="ARBA" id="ARBA00022989"/>
    </source>
</evidence>
<dbReference type="Pfam" id="PF07690">
    <property type="entry name" value="MFS_1"/>
    <property type="match status" value="2"/>
</dbReference>
<dbReference type="GO" id="GO:0015297">
    <property type="term" value="F:antiporter activity"/>
    <property type="evidence" value="ECO:0007669"/>
    <property type="project" value="UniProtKB-KW"/>
</dbReference>
<feature type="transmembrane region" description="Helical" evidence="14">
    <location>
        <begin position="411"/>
        <end position="428"/>
    </location>
</feature>
<feature type="transmembrane region" description="Helical" evidence="14">
    <location>
        <begin position="322"/>
        <end position="339"/>
    </location>
</feature>
<feature type="transmembrane region" description="Helical" evidence="14">
    <location>
        <begin position="99"/>
        <end position="122"/>
    </location>
</feature>
<evidence type="ECO:0000256" key="2">
    <source>
        <dbReference type="ARBA" id="ARBA00004651"/>
    </source>
</evidence>
<name>A0A7X2L231_9BACL</name>
<dbReference type="PANTHER" id="PTHR23501:SF188">
    <property type="entry name" value="TETRACYCLINE RESISTANCE PROTEIN"/>
    <property type="match status" value="1"/>
</dbReference>
<dbReference type="InterPro" id="IPR011701">
    <property type="entry name" value="MFS"/>
</dbReference>
<feature type="transmembrane region" description="Helical" evidence="14">
    <location>
        <begin position="383"/>
        <end position="405"/>
    </location>
</feature>
<dbReference type="InterPro" id="IPR036259">
    <property type="entry name" value="MFS_trans_sf"/>
</dbReference>
<keyword evidence="5" id="KW-0050">Antiport</keyword>
<protein>
    <recommendedName>
        <fullName evidence="13">Tetracycline resistance protein</fullName>
    </recommendedName>
</protein>
<keyword evidence="4" id="KW-0813">Transport</keyword>
<dbReference type="GO" id="GO:0005886">
    <property type="term" value="C:plasma membrane"/>
    <property type="evidence" value="ECO:0007669"/>
    <property type="project" value="UniProtKB-SubCell"/>
</dbReference>
<evidence type="ECO:0000256" key="3">
    <source>
        <dbReference type="ARBA" id="ARBA00007520"/>
    </source>
</evidence>
<sequence length="446" mass="48338">MKTNTKEAALLATLCFLVLMGVSNALLFNVALPSVIKDLNISATKASLIITCYTCIISIGALIYGKLSEKFQIRTLFLVGIVLFVSGSVLGYLTHEYSFLIAARVIQASGGSAFIPLSMITINHYLKAANKKTGLTLISSMIALGSGTGFLIGGVITTYFGWHSLFLIMLIIAFAFLGIYTFMPAAYIKEDHSQQHFDAVGAIILIILIVSFLLAISLNLWLFIVTLLMILVMNAYAKGNRVNPFVDLHTLSLKPFQRLLLVSFLNSASMVAALYLFPLLLTRNYSVTPVVIGSILFAAALVSVGISFLAGRLLRTWSSKRLISIFTCVSIAGFVLMSGGTERSLTLLVLALLCIYIGYSAIQVGLNHSVPQVIPVSKSAAGFGLYNMINFVGMAFGPALASRMLSLHSEYWTIFLVFAALLAMNLLFMRKNRATVQLTGAEDSSL</sequence>
<evidence type="ECO:0000313" key="16">
    <source>
        <dbReference type="EMBL" id="MRN53783.1"/>
    </source>
</evidence>
<feature type="transmembrane region" description="Helical" evidence="14">
    <location>
        <begin position="258"/>
        <end position="281"/>
    </location>
</feature>
<keyword evidence="7 14" id="KW-0812">Transmembrane</keyword>
<dbReference type="Gene3D" id="1.20.1720.10">
    <property type="entry name" value="Multidrug resistance protein D"/>
    <property type="match status" value="1"/>
</dbReference>
<keyword evidence="9 14" id="KW-1133">Transmembrane helix</keyword>
<dbReference type="AlphaFoldDB" id="A0A7X2L231"/>
<keyword evidence="8" id="KW-0375">Hydrogen ion transport</keyword>
<dbReference type="GO" id="GO:1902600">
    <property type="term" value="P:proton transmembrane transport"/>
    <property type="evidence" value="ECO:0007669"/>
    <property type="project" value="UniProtKB-KW"/>
</dbReference>
<comment type="subcellular location">
    <subcellularLocation>
        <location evidence="2">Cell membrane</location>
        <topology evidence="2">Multi-pass membrane protein</topology>
    </subcellularLocation>
</comment>
<gene>
    <name evidence="16" type="ORF">GJB61_12365</name>
</gene>
<dbReference type="PANTHER" id="PTHR23501">
    <property type="entry name" value="MAJOR FACILITATOR SUPERFAMILY"/>
    <property type="match status" value="1"/>
</dbReference>
<evidence type="ECO:0000256" key="6">
    <source>
        <dbReference type="ARBA" id="ARBA00022475"/>
    </source>
</evidence>
<dbReference type="PROSITE" id="PS50850">
    <property type="entry name" value="MFS"/>
    <property type="match status" value="1"/>
</dbReference>
<feature type="transmembrane region" description="Helical" evidence="14">
    <location>
        <begin position="43"/>
        <end position="64"/>
    </location>
</feature>